<dbReference type="EMBL" id="BPLQ01001757">
    <property type="protein sequence ID" value="GIX85049.1"/>
    <property type="molecule type" value="Genomic_DNA"/>
</dbReference>
<dbReference type="Proteomes" id="UP001054837">
    <property type="component" value="Unassembled WGS sequence"/>
</dbReference>
<proteinExistence type="predicted"/>
<evidence type="ECO:0000256" key="1">
    <source>
        <dbReference type="SAM" id="MobiDB-lite"/>
    </source>
</evidence>
<gene>
    <name evidence="2" type="ORF">CDAR_93771</name>
</gene>
<keyword evidence="3" id="KW-1185">Reference proteome</keyword>
<reference evidence="2 3" key="1">
    <citation type="submission" date="2021-06" db="EMBL/GenBank/DDBJ databases">
        <title>Caerostris darwini draft genome.</title>
        <authorList>
            <person name="Kono N."/>
            <person name="Arakawa K."/>
        </authorList>
    </citation>
    <scope>NUCLEOTIDE SEQUENCE [LARGE SCALE GENOMIC DNA]</scope>
</reference>
<organism evidence="2 3">
    <name type="scientific">Caerostris darwini</name>
    <dbReference type="NCBI Taxonomy" id="1538125"/>
    <lineage>
        <taxon>Eukaryota</taxon>
        <taxon>Metazoa</taxon>
        <taxon>Ecdysozoa</taxon>
        <taxon>Arthropoda</taxon>
        <taxon>Chelicerata</taxon>
        <taxon>Arachnida</taxon>
        <taxon>Araneae</taxon>
        <taxon>Araneomorphae</taxon>
        <taxon>Entelegynae</taxon>
        <taxon>Araneoidea</taxon>
        <taxon>Araneidae</taxon>
        <taxon>Caerostris</taxon>
    </lineage>
</organism>
<evidence type="ECO:0000313" key="3">
    <source>
        <dbReference type="Proteomes" id="UP001054837"/>
    </source>
</evidence>
<dbReference type="AlphaFoldDB" id="A0AAV4NND6"/>
<comment type="caution">
    <text evidence="2">The sequence shown here is derived from an EMBL/GenBank/DDBJ whole genome shotgun (WGS) entry which is preliminary data.</text>
</comment>
<name>A0AAV4NND6_9ARAC</name>
<evidence type="ECO:0000313" key="2">
    <source>
        <dbReference type="EMBL" id="GIX85049.1"/>
    </source>
</evidence>
<sequence>MDADREDQEVVCSRTPPSSGDKKNENKMEGVWQPHVSGTVQKTDLCSPLTPLEKFEEGEHFSMPRTSSYSGDFAEFFHRFISDSVSHLHHPECHPSLKRKFSLPSTPFIMGA</sequence>
<protein>
    <submittedName>
        <fullName evidence="2">Uncharacterized protein</fullName>
    </submittedName>
</protein>
<feature type="region of interest" description="Disordered" evidence="1">
    <location>
        <begin position="1"/>
        <end position="27"/>
    </location>
</feature>
<accession>A0AAV4NND6</accession>